<proteinExistence type="predicted"/>
<dbReference type="PANTHER" id="PTHR12526:SF608">
    <property type="entry name" value="PELF"/>
    <property type="match status" value="1"/>
</dbReference>
<accession>A0A4R1QYR1</accession>
<evidence type="ECO:0000313" key="3">
    <source>
        <dbReference type="Proteomes" id="UP000295718"/>
    </source>
</evidence>
<dbReference type="Pfam" id="PF13692">
    <property type="entry name" value="Glyco_trans_1_4"/>
    <property type="match status" value="1"/>
</dbReference>
<dbReference type="Gene3D" id="3.40.50.2000">
    <property type="entry name" value="Glycogen Phosphorylase B"/>
    <property type="match status" value="2"/>
</dbReference>
<dbReference type="InterPro" id="IPR047691">
    <property type="entry name" value="PelF-like"/>
</dbReference>
<dbReference type="NCBIfam" id="NF038011">
    <property type="entry name" value="PelF"/>
    <property type="match status" value="1"/>
</dbReference>
<reference evidence="2 3" key="1">
    <citation type="submission" date="2019-03" db="EMBL/GenBank/DDBJ databases">
        <title>Genomic Encyclopedia of Type Strains, Phase IV (KMG-IV): sequencing the most valuable type-strain genomes for metagenomic binning, comparative biology and taxonomic classification.</title>
        <authorList>
            <person name="Goeker M."/>
        </authorList>
    </citation>
    <scope>NUCLEOTIDE SEQUENCE [LARGE SCALE GENOMIC DNA]</scope>
    <source>
        <strain evidence="2 3">DSM 100556</strain>
    </source>
</reference>
<keyword evidence="3" id="KW-1185">Reference proteome</keyword>
<dbReference type="EMBL" id="SLUO01000007">
    <property type="protein sequence ID" value="TCL58106.1"/>
    <property type="molecule type" value="Genomic_DNA"/>
</dbReference>
<dbReference type="Proteomes" id="UP000295718">
    <property type="component" value="Unassembled WGS sequence"/>
</dbReference>
<protein>
    <submittedName>
        <fullName evidence="2">Glycosyltransferase involved in cell wall biosynthesis</fullName>
    </submittedName>
</protein>
<gene>
    <name evidence="2" type="ORF">EDD76_107222</name>
</gene>
<dbReference type="Pfam" id="PF11997">
    <property type="entry name" value="DUF3492"/>
    <property type="match status" value="1"/>
</dbReference>
<evidence type="ECO:0000259" key="1">
    <source>
        <dbReference type="Pfam" id="PF11997"/>
    </source>
</evidence>
<dbReference type="InterPro" id="IPR022622">
    <property type="entry name" value="DUF3492"/>
</dbReference>
<sequence length="494" mass="56226">MIVCMIAEGCYPYVVGGVSSWIHSIIRLFPNIEFKLITIVADRSVSGKFAYQLPDNLTEIHEVYLQDVDWVGHSKAGKKRFHLSSEETEALRGLVIGEDVDWIRVFSMFNRKNISIDRILMSPEFLEIAKEYYSMKFSDITFSDFLWTLRSIYLPLFFALKCKPPKADIYHCVATGYAGIIGSKALSMYPDSKLLVSEHGIYTREREEEIIKAKWVQGVYKTIWIEQFRKMSQCAYYYADLVTSLFEHARTLQIELGCPAGKAIVTPNGIDAERFSAVPGKDPEDPYINVGAILRVTPIKDVKTMINAFYYAHEKEPLLKLWIMGPDDENPEYAQDCKDLVKALQAENIEFTGSIQTTDYIGRMDMTILTSISEGQPLTILEGFAAKKPCIATNVGNCYGLVYGEDDSFGEAGIVVPVMNISEITRAILRLAWHPDMAHRMGENGYKRLMRKYKSVYMEEAYRKIYRTLGSVEYTEEIFVPPSIAESPSGKRER</sequence>
<dbReference type="RefSeq" id="WP_031391026.1">
    <property type="nucleotide sequence ID" value="NZ_JPNB01000002.1"/>
</dbReference>
<name>A0A4R1QYR1_9FIRM</name>
<comment type="caution">
    <text evidence="2">The sequence shown here is derived from an EMBL/GenBank/DDBJ whole genome shotgun (WGS) entry which is preliminary data.</text>
</comment>
<keyword evidence="2" id="KW-0808">Transferase</keyword>
<dbReference type="STRING" id="1469948.GCA_000732725_02342"/>
<evidence type="ECO:0000313" key="2">
    <source>
        <dbReference type="EMBL" id="TCL58106.1"/>
    </source>
</evidence>
<dbReference type="SUPFAM" id="SSF53756">
    <property type="entry name" value="UDP-Glycosyltransferase/glycogen phosphorylase"/>
    <property type="match status" value="1"/>
</dbReference>
<organism evidence="2 3">
    <name type="scientific">Kineothrix alysoides</name>
    <dbReference type="NCBI Taxonomy" id="1469948"/>
    <lineage>
        <taxon>Bacteria</taxon>
        <taxon>Bacillati</taxon>
        <taxon>Bacillota</taxon>
        <taxon>Clostridia</taxon>
        <taxon>Lachnospirales</taxon>
        <taxon>Lachnospiraceae</taxon>
        <taxon>Kineothrix</taxon>
    </lineage>
</organism>
<dbReference type="AlphaFoldDB" id="A0A4R1QYR1"/>
<dbReference type="OrthoDB" id="9772485at2"/>
<feature type="domain" description="DUF3492" evidence="1">
    <location>
        <begin position="3"/>
        <end position="259"/>
    </location>
</feature>
<dbReference type="GO" id="GO:0016740">
    <property type="term" value="F:transferase activity"/>
    <property type="evidence" value="ECO:0007669"/>
    <property type="project" value="UniProtKB-KW"/>
</dbReference>
<dbReference type="PANTHER" id="PTHR12526">
    <property type="entry name" value="GLYCOSYLTRANSFERASE"/>
    <property type="match status" value="1"/>
</dbReference>